<organism evidence="1 2">
    <name type="scientific">Panagrolaimus sp. ES5</name>
    <dbReference type="NCBI Taxonomy" id="591445"/>
    <lineage>
        <taxon>Eukaryota</taxon>
        <taxon>Metazoa</taxon>
        <taxon>Ecdysozoa</taxon>
        <taxon>Nematoda</taxon>
        <taxon>Chromadorea</taxon>
        <taxon>Rhabditida</taxon>
        <taxon>Tylenchina</taxon>
        <taxon>Panagrolaimomorpha</taxon>
        <taxon>Panagrolaimoidea</taxon>
        <taxon>Panagrolaimidae</taxon>
        <taxon>Panagrolaimus</taxon>
    </lineage>
</organism>
<evidence type="ECO:0000313" key="2">
    <source>
        <dbReference type="WBParaSite" id="ES5_v2.g30015.t1"/>
    </source>
</evidence>
<sequence>MDTLELAHYTIRTFKVENIAEKQSREVKHLQYTAWPDHGVPDHPTPFLMFLKRVKALATPNSGPIISHCSAGIGRTGAFIAIDCMLERLRHENTVDIYECVTQLRAQRAYMVQTDDQYIFIHDAVLDAAQSGSTEVPSSKLHHHMSRLLQYHPSGQTTDLEVEFSVSF</sequence>
<protein>
    <submittedName>
        <fullName evidence="2">Uncharacterized protein</fullName>
    </submittedName>
</protein>
<reference evidence="2" key="1">
    <citation type="submission" date="2022-11" db="UniProtKB">
        <authorList>
            <consortium name="WormBaseParasite"/>
        </authorList>
    </citation>
    <scope>IDENTIFICATION</scope>
</reference>
<name>A0AC34GK45_9BILA</name>
<dbReference type="WBParaSite" id="ES5_v2.g30015.t1">
    <property type="protein sequence ID" value="ES5_v2.g30015.t1"/>
    <property type="gene ID" value="ES5_v2.g30015"/>
</dbReference>
<evidence type="ECO:0000313" key="1">
    <source>
        <dbReference type="Proteomes" id="UP000887579"/>
    </source>
</evidence>
<proteinExistence type="predicted"/>
<accession>A0AC34GK45</accession>
<dbReference type="Proteomes" id="UP000887579">
    <property type="component" value="Unplaced"/>
</dbReference>